<protein>
    <submittedName>
        <fullName evidence="2">Tetratricopeptide repeat protein</fullName>
    </submittedName>
</protein>
<keyword evidence="1" id="KW-0732">Signal</keyword>
<feature type="chain" id="PRO_5046782780" evidence="1">
    <location>
        <begin position="24"/>
        <end position="1919"/>
    </location>
</feature>
<proteinExistence type="predicted"/>
<accession>A0ABT5KZM1</accession>
<gene>
    <name evidence="2" type="ORF">OIK42_05545</name>
</gene>
<comment type="caution">
    <text evidence="2">The sequence shown here is derived from an EMBL/GenBank/DDBJ whole genome shotgun (WGS) entry which is preliminary data.</text>
</comment>
<reference evidence="2 3" key="1">
    <citation type="submission" date="2022-10" db="EMBL/GenBank/DDBJ databases">
        <title>Alteromonas sp. chi3 Genome sequencing.</title>
        <authorList>
            <person name="Park S."/>
        </authorList>
    </citation>
    <scope>NUCLEOTIDE SEQUENCE [LARGE SCALE GENOMIC DNA]</scope>
    <source>
        <strain evidence="3">chi3</strain>
    </source>
</reference>
<organism evidence="2 3">
    <name type="scientific">Alteromonas gilva</name>
    <dbReference type="NCBI Taxonomy" id="2987522"/>
    <lineage>
        <taxon>Bacteria</taxon>
        <taxon>Pseudomonadati</taxon>
        <taxon>Pseudomonadota</taxon>
        <taxon>Gammaproteobacteria</taxon>
        <taxon>Alteromonadales</taxon>
        <taxon>Alteromonadaceae</taxon>
        <taxon>Alteromonas/Salinimonas group</taxon>
        <taxon>Alteromonas</taxon>
    </lineage>
</organism>
<feature type="signal peptide" evidence="1">
    <location>
        <begin position="1"/>
        <end position="23"/>
    </location>
</feature>
<evidence type="ECO:0000313" key="3">
    <source>
        <dbReference type="Proteomes" id="UP001218788"/>
    </source>
</evidence>
<sequence>MKFRLKPIALALFVAGCSMPLNAMPVKTDTSGSTQVSVNSALTPRQSLRASARHSVLSAWEEGNLQAVNAALTQQNPPDVLTAEAFEALGDLPGAIKIYADLSASDALSDTEKRRIDVRLALLQDNPAALTRLAGQHPRLAANIAQVVSIQSGITPAMAILDSTAQKSVSTQLTLASWLLETGENLRAEQAAWTGFTLAQRNSDKRYALALYAEAVRQNGRTEAVLTSLSEYHNDPFITPLYLDFLLQAGKFNDALTLTETSHLPAIRSRQASLLALSGNQDGLTAYYRQQIEENPNAPEGYYGLAAQLINQGAIAAAKQVFEDFGSANAEDKQALLGAARRMIAMNMRDDAIRMVTTRITGAQSDPEINYFVFNTYLETGDEAAARITLAQLNATVQQQSPSRLLIVNALEQLNEAGQALQVLLDYKEAGGQLSYDQRLHLAELAIAAGREDLAVAEWEALWQQATLPARKFYLENLLVKATQKAGALRNKIVKLEQQLKAGSLGAHELNLLIALYLADSHIDKAEAAINQYATNKTVPETQRLELLASLFGRSRQYIKLNEVWKQLAVLNPGKASQYWQQITLNSLRHNTFEADSDAGTSPQQHRLAQVNNLLATLTENGHSDDHAFVASIYSMAGLPEQAMSEYRKAIESNANPDALLQLVELYKNTGRFEQAVRLLQTCLVTAKTDSAYITAIDGLLNLFDAAPGSRNDNLPPALKVNTLNWLTRQLLTRLALSESGVSSLIVLSDIMQSQGEFDTAERINNLLLASSDTQRATLLRGMISQFSGKASSSQSHGPTIGNEQKKLKYGRRLLALQYDFPPALYADLGRSLLADGDVQSAEHAFSLMTEIPGILNVKQLKGDAYASQHLDRAALTYFKQALLVDQTNLELLRKTAILQEQFDEKAMAEYWYWQGLKQLIGQAPNYQPDFAMQRTSDSYKYYATLSEGLLLTLSDEQAPKVMSALQSMLQWSFDNMHQPGQSVDVMSAYPRITMITDLMQRIALSRHLWPQWQSATTKLTSRFADFTPVFADLPEHNSKDLINPIADLNRQARAENNVKLTLALAFDSEDWELVTDLAASLTATIRADGDFTPLTGGNYFDLLLNAIDKMPRGTFSSTFWSVVSNVPNPKLLMLQLQRYLPETFRKLQDKLAVPLLSDSEFVSLAMQHISTPPLPGMPYLIQDDAFSALLFSKLAPSELLALWQKTERNYKVTGTFVPIRDDIVQRVFDTPVSKAHSEHVAELLHSYVTTNGNHQPICSAMAPKLMLLNAADENQQIILSEANAIAGISAQCQQLPHFLKAFYTGNMTKAFTALLQLSKAGIDVNVFAKVTQQYFKDERRSYVTRFFANDRITPEDAQFFINTIIPTEQSIRSQIDLLYTLHERLPADERIFNRLTNLLWRERHFDALESVVAAKLNADASTDNLHLLYFLHQLNHAKDSQQAEPVGTAITDIDSLVSWLNKSLSSGAQDTSLTSLYSLIFAEYARLYPADEMVKALKARRGGELVATPQRVSEPDITGIVNTFRQDHHEGTRQLNTLWRSGIEGGKQLDGKLLSREQLIHEIYDKQGLPLSDATIGEDFLADIAATPSATDMFNNWLTALPAERRRTMQRLYTLIATGWLKQGNLDKKVSGLLARLAEPDFTPHSLQLLVTALPLSNVTVSAEALGLLRKHTAAMQNASVYLRLGLADVFSRSGLYHDAGELLVAAVWQMNYPTLTMQTRIVQNRFNAPTLSDIVAQLVRWKNRTLAATYLKEALRISQQAFGDTKELKAYWQAFNLMAWSQMGSSTDNPVSDYAQWAGDEWDGDDRSPVLRFALARYQRDVLLDDRAAIKQVILALETATPRSDDSGFNREVDELLRYLYGPRAAVKDQYSLVPWFNMLIKDATDDWKQTLHTAISASALNDGIKESLLNRLSTDT</sequence>
<evidence type="ECO:0000313" key="2">
    <source>
        <dbReference type="EMBL" id="MDC8830223.1"/>
    </source>
</evidence>
<dbReference type="Pfam" id="PF14559">
    <property type="entry name" value="TPR_19"/>
    <property type="match status" value="1"/>
</dbReference>
<dbReference type="InterPro" id="IPR011990">
    <property type="entry name" value="TPR-like_helical_dom_sf"/>
</dbReference>
<name>A0ABT5KZM1_9ALTE</name>
<dbReference type="Gene3D" id="1.25.40.10">
    <property type="entry name" value="Tetratricopeptide repeat domain"/>
    <property type="match status" value="3"/>
</dbReference>
<dbReference type="RefSeq" id="WP_273638981.1">
    <property type="nucleotide sequence ID" value="NZ_JAQQXP010000001.1"/>
</dbReference>
<dbReference type="Proteomes" id="UP001218788">
    <property type="component" value="Unassembled WGS sequence"/>
</dbReference>
<dbReference type="PROSITE" id="PS51257">
    <property type="entry name" value="PROKAR_LIPOPROTEIN"/>
    <property type="match status" value="1"/>
</dbReference>
<dbReference type="SUPFAM" id="SSF48452">
    <property type="entry name" value="TPR-like"/>
    <property type="match status" value="2"/>
</dbReference>
<dbReference type="EMBL" id="JAQQXP010000001">
    <property type="protein sequence ID" value="MDC8830223.1"/>
    <property type="molecule type" value="Genomic_DNA"/>
</dbReference>
<evidence type="ECO:0000256" key="1">
    <source>
        <dbReference type="SAM" id="SignalP"/>
    </source>
</evidence>
<keyword evidence="3" id="KW-1185">Reference proteome</keyword>